<dbReference type="InterPro" id="IPR011050">
    <property type="entry name" value="Pectin_lyase_fold/virulence"/>
</dbReference>
<dbReference type="Gene3D" id="2.160.20.10">
    <property type="entry name" value="Single-stranded right-handed beta-helix, Pectin lyase-like"/>
    <property type="match status" value="1"/>
</dbReference>
<reference evidence="2" key="1">
    <citation type="submission" date="2014-07" db="EMBL/GenBank/DDBJ databases">
        <title>Methanogenic archaea and the global carbon cycle.</title>
        <authorList>
            <person name="Henriksen J.R."/>
            <person name="Luke J."/>
            <person name="Reinhart S."/>
            <person name="Benedict M.N."/>
            <person name="Youngblut N.D."/>
            <person name="Metcalf M.E."/>
            <person name="Whitaker R.J."/>
            <person name="Metcalf W.W."/>
        </authorList>
    </citation>
    <scope>NUCLEOTIDE SEQUENCE [LARGE SCALE GENOMIC DNA]</scope>
    <source>
        <strain evidence="2">3</strain>
    </source>
</reference>
<dbReference type="SUPFAM" id="SSF51126">
    <property type="entry name" value="Pectin lyase-like"/>
    <property type="match status" value="1"/>
</dbReference>
<evidence type="ECO:0000259" key="1">
    <source>
        <dbReference type="Pfam" id="PF13229"/>
    </source>
</evidence>
<dbReference type="Proteomes" id="UP000033066">
    <property type="component" value="Chromosome"/>
</dbReference>
<dbReference type="AlphaFoldDB" id="A0A0E3SMZ8"/>
<dbReference type="PATRIC" id="fig|1434107.4.peg.2946"/>
<dbReference type="RefSeq" id="WP_052723399.1">
    <property type="nucleotide sequence ID" value="NZ_CP009517.1"/>
</dbReference>
<dbReference type="InterPro" id="IPR006626">
    <property type="entry name" value="PbH1"/>
</dbReference>
<accession>A0A0E3SMZ8</accession>
<dbReference type="HOGENOM" id="CLU_1297503_0_0_2"/>
<gene>
    <name evidence="2" type="ORF">MSBR3_2329</name>
</gene>
<proteinExistence type="predicted"/>
<dbReference type="EMBL" id="CP009517">
    <property type="protein sequence ID" value="AKB82907.1"/>
    <property type="molecule type" value="Genomic_DNA"/>
</dbReference>
<dbReference type="STRING" id="1434107.MSBR3_2329"/>
<organism evidence="2 3">
    <name type="scientific">Methanosarcina barkeri 3</name>
    <dbReference type="NCBI Taxonomy" id="1434107"/>
    <lineage>
        <taxon>Archaea</taxon>
        <taxon>Methanobacteriati</taxon>
        <taxon>Methanobacteriota</taxon>
        <taxon>Stenosarchaea group</taxon>
        <taxon>Methanomicrobia</taxon>
        <taxon>Methanosarcinales</taxon>
        <taxon>Methanosarcinaceae</taxon>
        <taxon>Methanosarcina</taxon>
    </lineage>
</organism>
<keyword evidence="3" id="KW-1185">Reference proteome</keyword>
<protein>
    <submittedName>
        <fullName evidence="2">Cell surface protein</fullName>
    </submittedName>
</protein>
<dbReference type="InterPro" id="IPR012334">
    <property type="entry name" value="Pectin_lyas_fold"/>
</dbReference>
<dbReference type="GeneID" id="24789912"/>
<evidence type="ECO:0000313" key="3">
    <source>
        <dbReference type="Proteomes" id="UP000033066"/>
    </source>
</evidence>
<dbReference type="InterPro" id="IPR022441">
    <property type="entry name" value="Para_beta_helix_rpt-2"/>
</dbReference>
<name>A0A0E3SMZ8_METBA</name>
<dbReference type="InterPro" id="IPR039448">
    <property type="entry name" value="Beta_helix"/>
</dbReference>
<feature type="domain" description="Right handed beta helix" evidence="1">
    <location>
        <begin position="86"/>
        <end position="213"/>
    </location>
</feature>
<dbReference type="Pfam" id="PF13229">
    <property type="entry name" value="Beta_helix"/>
    <property type="match status" value="1"/>
</dbReference>
<dbReference type="SMART" id="SM00710">
    <property type="entry name" value="PbH1"/>
    <property type="match status" value="3"/>
</dbReference>
<sequence length="223" mass="24291">MKTNKVILISVMLILLLLASTASAATLNVGSKEKYKTIQSAVNAAIPGDIIQVASGTYKENVKITKELYIVGTKYPSVYGFYYDKGKSGTINGFTITKKGVTANNAGANAIIRNNYFNNCGITLQGKSSYGVTIMNNQIKGGTVALYNTYDQTLKGNTISNSKYGLYVGDKNSIPTVTKNTFKNCNYGVYLYGWKQNPGKLVTFTDNSYINNKVNIGWGMNKL</sequence>
<dbReference type="OrthoDB" id="136053at2157"/>
<evidence type="ECO:0000313" key="2">
    <source>
        <dbReference type="EMBL" id="AKB82907.1"/>
    </source>
</evidence>
<dbReference type="NCBIfam" id="TIGR03804">
    <property type="entry name" value="para_beta_helix"/>
    <property type="match status" value="1"/>
</dbReference>
<dbReference type="KEGG" id="mbak:MSBR3_2329"/>